<feature type="transmembrane region" description="Helical" evidence="2">
    <location>
        <begin position="35"/>
        <end position="54"/>
    </location>
</feature>
<feature type="transmembrane region" description="Helical" evidence="2">
    <location>
        <begin position="60"/>
        <end position="82"/>
    </location>
</feature>
<dbReference type="PROSITE" id="PS51186">
    <property type="entry name" value="GNAT"/>
    <property type="match status" value="1"/>
</dbReference>
<dbReference type="InterPro" id="IPR000182">
    <property type="entry name" value="GNAT_dom"/>
</dbReference>
<keyword evidence="2" id="KW-1133">Transmembrane helix</keyword>
<evidence type="ECO:0000313" key="4">
    <source>
        <dbReference type="Ensembl" id="ENSCLAP00000019302.1"/>
    </source>
</evidence>
<accession>A0A8C2YS51</accession>
<organism evidence="4 5">
    <name type="scientific">Chinchilla lanigera</name>
    <name type="common">Long-tailed chinchilla</name>
    <name type="synonym">Chinchilla villidera</name>
    <dbReference type="NCBI Taxonomy" id="34839"/>
    <lineage>
        <taxon>Eukaryota</taxon>
        <taxon>Metazoa</taxon>
        <taxon>Chordata</taxon>
        <taxon>Craniata</taxon>
        <taxon>Vertebrata</taxon>
        <taxon>Euteleostomi</taxon>
        <taxon>Mammalia</taxon>
        <taxon>Eutheria</taxon>
        <taxon>Euarchontoglires</taxon>
        <taxon>Glires</taxon>
        <taxon>Rodentia</taxon>
        <taxon>Hystricomorpha</taxon>
        <taxon>Chinchillidae</taxon>
        <taxon>Chinchilla</taxon>
    </lineage>
</organism>
<dbReference type="InterPro" id="IPR016181">
    <property type="entry name" value="Acyl_CoA_acyltransferase"/>
</dbReference>
<dbReference type="Ensembl" id="ENSCLAT00000019490.1">
    <property type="protein sequence ID" value="ENSCLAP00000019302.1"/>
    <property type="gene ID" value="ENSCLAG00000013225.1"/>
</dbReference>
<sequence>MASYQIRKYQESDRKTVLDLFSSGLLEHIPATFRYMLILPQTLLFMLGVLLSVFLVSGSWLLVTVSSFILLVFLWFLAGYTWKKRVKAGLSTDLADIPKSYLSASGSCFWVAESGGQVVGTVCALLEKNPPPGKKQLRLYHLSVALERRGEGLAKALVRTVLQFAREQGCHEVILRTSVLQYAALGLYQSMGFQKTGHSFYSKFSRLRGTPLLHLTYRFPSAQEGGL</sequence>
<dbReference type="SUPFAM" id="SSF55729">
    <property type="entry name" value="Acyl-CoA N-acyltransferases (Nat)"/>
    <property type="match status" value="1"/>
</dbReference>
<dbReference type="PANTHER" id="PTHR13947">
    <property type="entry name" value="GNAT FAMILY N-ACETYLTRANSFERASE"/>
    <property type="match status" value="1"/>
</dbReference>
<evidence type="ECO:0000313" key="5">
    <source>
        <dbReference type="Proteomes" id="UP000694398"/>
    </source>
</evidence>
<keyword evidence="2" id="KW-0472">Membrane</keyword>
<dbReference type="CDD" id="cd04301">
    <property type="entry name" value="NAT_SF"/>
    <property type="match status" value="1"/>
</dbReference>
<dbReference type="GO" id="GO:0008080">
    <property type="term" value="F:N-acetyltransferase activity"/>
    <property type="evidence" value="ECO:0007669"/>
    <property type="project" value="InterPro"/>
</dbReference>
<name>A0A8C2YS51_CHILA</name>
<dbReference type="OrthoDB" id="41532at2759"/>
<reference evidence="4" key="1">
    <citation type="submission" date="2025-08" db="UniProtKB">
        <authorList>
            <consortium name="Ensembl"/>
        </authorList>
    </citation>
    <scope>IDENTIFICATION</scope>
</reference>
<dbReference type="Pfam" id="PF00583">
    <property type="entry name" value="Acetyltransf_1"/>
    <property type="match status" value="1"/>
</dbReference>
<dbReference type="PANTHER" id="PTHR13947:SF2">
    <property type="entry name" value="N-ACETYLTRANSFERASE FAMILY 8 MEMBER 3-RELATED"/>
    <property type="match status" value="1"/>
</dbReference>
<dbReference type="OMA" id="DFWILFY"/>
<feature type="domain" description="N-acetyltransferase" evidence="3">
    <location>
        <begin position="61"/>
        <end position="222"/>
    </location>
</feature>
<proteinExistence type="predicted"/>
<protein>
    <submittedName>
        <fullName evidence="4">Probable N-acetyltransferase CML3</fullName>
    </submittedName>
</protein>
<gene>
    <name evidence="4" type="primary">LOC102015122</name>
</gene>
<evidence type="ECO:0000259" key="3">
    <source>
        <dbReference type="PROSITE" id="PS51186"/>
    </source>
</evidence>
<dbReference type="AlphaFoldDB" id="A0A8C2YS51"/>
<dbReference type="InterPro" id="IPR050769">
    <property type="entry name" value="NAT_camello-type"/>
</dbReference>
<evidence type="ECO:0000256" key="2">
    <source>
        <dbReference type="SAM" id="Phobius"/>
    </source>
</evidence>
<evidence type="ECO:0000256" key="1">
    <source>
        <dbReference type="ARBA" id="ARBA00022679"/>
    </source>
</evidence>
<dbReference type="RefSeq" id="XP_005385616.1">
    <property type="nucleotide sequence ID" value="XM_005385559.1"/>
</dbReference>
<keyword evidence="5" id="KW-1185">Reference proteome</keyword>
<dbReference type="Proteomes" id="UP000694398">
    <property type="component" value="Unassembled WGS sequence"/>
</dbReference>
<keyword evidence="2" id="KW-0812">Transmembrane</keyword>
<keyword evidence="1" id="KW-0808">Transferase</keyword>
<reference evidence="4" key="2">
    <citation type="submission" date="2025-09" db="UniProtKB">
        <authorList>
            <consortium name="Ensembl"/>
        </authorList>
    </citation>
    <scope>IDENTIFICATION</scope>
</reference>
<dbReference type="GeneTree" id="ENSGT00950000182932"/>
<dbReference type="Gene3D" id="3.40.630.30">
    <property type="match status" value="1"/>
</dbReference>
<dbReference type="GeneID" id="102015122"/>